<evidence type="ECO:0000256" key="9">
    <source>
        <dbReference type="ARBA" id="ARBA00023242"/>
    </source>
</evidence>
<feature type="compositionally biased region" description="Basic and acidic residues" evidence="10">
    <location>
        <begin position="390"/>
        <end position="400"/>
    </location>
</feature>
<dbReference type="GO" id="GO:0005634">
    <property type="term" value="C:nucleus"/>
    <property type="evidence" value="ECO:0007669"/>
    <property type="project" value="UniProtKB-SubCell"/>
</dbReference>
<feature type="compositionally biased region" description="Low complexity" evidence="10">
    <location>
        <begin position="376"/>
        <end position="389"/>
    </location>
</feature>
<accession>A0A6J0H223</accession>
<protein>
    <submittedName>
        <fullName evidence="13">Myocyte-specific enhancer factor 2C isoform X8</fullName>
    </submittedName>
</protein>
<sequence length="430" mass="46785">MGRKKIQITRIMDERNRQVTFTKRKFGLMKKAYELSVLCDCEIALIIFNSTNKLFQYASTDMDKVLLKYTEYNEPHESRTNSDIVETLRKKGLNGCDSPDPDADDSVGHSPESEDKYRKINEDIDLMISRQRLCAVPPPNFEMPVSIPVSNHNSLVYSNPVSSLGNPNLLPLAHPSLQRNSMSPGVTHRPPSAGSLMGGDLTTGAGTSAGNGYGNPRNSPGLLVSPGNLNKNMQAKSPPPMNLGMNNRKPDLRVLIPPGSKNTMPSVNQRINNSQSAQSLATPVVSVATPTLPGQGMGGYPSAISTTYGTEYSLSSADISSLSGFNTASALHLGSVTGWQQQHLHNMPPSALSQLGDRTTTPSRYPQHTRHEAGRSPVDSLSSCSSSYDGSDREDHRNEFHSPIGLTRPSPDERESPSVKRMRLSEGWAT</sequence>
<evidence type="ECO:0000256" key="6">
    <source>
        <dbReference type="ARBA" id="ARBA00023125"/>
    </source>
</evidence>
<evidence type="ECO:0000313" key="13">
    <source>
        <dbReference type="RefSeq" id="XP_017668136.1"/>
    </source>
</evidence>
<evidence type="ECO:0000256" key="3">
    <source>
        <dbReference type="ARBA" id="ARBA00022553"/>
    </source>
</evidence>
<gene>
    <name evidence="13" type="primary">MEF2C</name>
</gene>
<dbReference type="RefSeq" id="XP_017668136.1">
    <property type="nucleotide sequence ID" value="XM_017812647.1"/>
</dbReference>
<dbReference type="GO" id="GO:0046983">
    <property type="term" value="F:protein dimerization activity"/>
    <property type="evidence" value="ECO:0007669"/>
    <property type="project" value="InterPro"/>
</dbReference>
<dbReference type="GO" id="GO:0045944">
    <property type="term" value="P:positive regulation of transcription by RNA polymerase II"/>
    <property type="evidence" value="ECO:0007669"/>
    <property type="project" value="InterPro"/>
</dbReference>
<evidence type="ECO:0000259" key="11">
    <source>
        <dbReference type="PROSITE" id="PS50066"/>
    </source>
</evidence>
<dbReference type="PANTHER" id="PTHR11945">
    <property type="entry name" value="MADS BOX PROTEIN"/>
    <property type="match status" value="1"/>
</dbReference>
<keyword evidence="12" id="KW-1185">Reference proteome</keyword>
<name>A0A6J0H223_9PASS</name>
<dbReference type="GO" id="GO:0007507">
    <property type="term" value="P:heart development"/>
    <property type="evidence" value="ECO:0007669"/>
    <property type="project" value="UniProtKB-ARBA"/>
</dbReference>
<dbReference type="PROSITE" id="PS50066">
    <property type="entry name" value="MADS_BOX_2"/>
    <property type="match status" value="1"/>
</dbReference>
<evidence type="ECO:0000256" key="5">
    <source>
        <dbReference type="ARBA" id="ARBA00023015"/>
    </source>
</evidence>
<feature type="compositionally biased region" description="Polar residues" evidence="10">
    <location>
        <begin position="351"/>
        <end position="366"/>
    </location>
</feature>
<feature type="region of interest" description="Disordered" evidence="10">
    <location>
        <begin position="347"/>
        <end position="430"/>
    </location>
</feature>
<dbReference type="GO" id="GO:0042826">
    <property type="term" value="F:histone deacetylase binding"/>
    <property type="evidence" value="ECO:0007669"/>
    <property type="project" value="TreeGrafter"/>
</dbReference>
<reference evidence="13" key="1">
    <citation type="submission" date="2025-08" db="UniProtKB">
        <authorList>
            <consortium name="RefSeq"/>
        </authorList>
    </citation>
    <scope>IDENTIFICATION</scope>
</reference>
<keyword evidence="5" id="KW-0805">Transcription regulation</keyword>
<dbReference type="AlphaFoldDB" id="A0A6J0H223"/>
<evidence type="ECO:0000256" key="2">
    <source>
        <dbReference type="ARBA" id="ARBA00022473"/>
    </source>
</evidence>
<keyword evidence="3" id="KW-0597">Phosphoprotein</keyword>
<evidence type="ECO:0000313" key="12">
    <source>
        <dbReference type="Proteomes" id="UP000504624"/>
    </source>
</evidence>
<dbReference type="SMART" id="SM00432">
    <property type="entry name" value="MADS"/>
    <property type="match status" value="1"/>
</dbReference>
<dbReference type="FunFam" id="3.40.1810.10:FF:000001">
    <property type="entry name" value="Myocyte-specific enhancer factor 2A homolog"/>
    <property type="match status" value="1"/>
</dbReference>
<keyword evidence="4" id="KW-0221">Differentiation</keyword>
<dbReference type="PANTHER" id="PTHR11945:SF534">
    <property type="entry name" value="MYOCYTE-SPECIFIC ENHANCER FACTOR 2"/>
    <property type="match status" value="1"/>
</dbReference>
<keyword evidence="6" id="KW-0238">DNA-binding</keyword>
<evidence type="ECO:0000256" key="7">
    <source>
        <dbReference type="ARBA" id="ARBA00023159"/>
    </source>
</evidence>
<dbReference type="CTD" id="4208"/>
<dbReference type="Gene3D" id="3.40.1810.10">
    <property type="entry name" value="Transcription factor, MADS-box"/>
    <property type="match status" value="1"/>
</dbReference>
<feature type="domain" description="MADS-box" evidence="11">
    <location>
        <begin position="1"/>
        <end position="61"/>
    </location>
</feature>
<keyword evidence="8" id="KW-0804">Transcription</keyword>
<dbReference type="Proteomes" id="UP000504624">
    <property type="component" value="Unplaced"/>
</dbReference>
<evidence type="ECO:0000256" key="4">
    <source>
        <dbReference type="ARBA" id="ARBA00022782"/>
    </source>
</evidence>
<proteinExistence type="predicted"/>
<evidence type="ECO:0000256" key="8">
    <source>
        <dbReference type="ARBA" id="ARBA00023163"/>
    </source>
</evidence>
<dbReference type="InterPro" id="IPR036879">
    <property type="entry name" value="TF_MADSbox_sf"/>
</dbReference>
<dbReference type="CDD" id="cd00265">
    <property type="entry name" value="MADS_MEF2_like"/>
    <property type="match status" value="1"/>
</dbReference>
<dbReference type="GeneID" id="108496168"/>
<organism evidence="12 13">
    <name type="scientific">Lepidothrix coronata</name>
    <name type="common">blue-crowned manakin</name>
    <dbReference type="NCBI Taxonomy" id="321398"/>
    <lineage>
        <taxon>Eukaryota</taxon>
        <taxon>Metazoa</taxon>
        <taxon>Chordata</taxon>
        <taxon>Craniata</taxon>
        <taxon>Vertebrata</taxon>
        <taxon>Euteleostomi</taxon>
        <taxon>Archelosauria</taxon>
        <taxon>Archosauria</taxon>
        <taxon>Dinosauria</taxon>
        <taxon>Saurischia</taxon>
        <taxon>Theropoda</taxon>
        <taxon>Coelurosauria</taxon>
        <taxon>Aves</taxon>
        <taxon>Neognathae</taxon>
        <taxon>Neoaves</taxon>
        <taxon>Telluraves</taxon>
        <taxon>Australaves</taxon>
        <taxon>Passeriformes</taxon>
        <taxon>Pipridae</taxon>
        <taxon>Lepidothrix</taxon>
    </lineage>
</organism>
<dbReference type="PRINTS" id="PR00404">
    <property type="entry name" value="MADSDOMAIN"/>
</dbReference>
<dbReference type="SUPFAM" id="SSF55455">
    <property type="entry name" value="SRF-like"/>
    <property type="match status" value="1"/>
</dbReference>
<comment type="subcellular location">
    <subcellularLocation>
        <location evidence="1">Nucleus</location>
    </subcellularLocation>
</comment>
<dbReference type="PROSITE" id="PS00350">
    <property type="entry name" value="MADS_BOX_1"/>
    <property type="match status" value="1"/>
</dbReference>
<dbReference type="GO" id="GO:0000981">
    <property type="term" value="F:DNA-binding transcription factor activity, RNA polymerase II-specific"/>
    <property type="evidence" value="ECO:0007669"/>
    <property type="project" value="TreeGrafter"/>
</dbReference>
<dbReference type="OrthoDB" id="1898716at2759"/>
<keyword evidence="2" id="KW-0217">Developmental protein</keyword>
<feature type="region of interest" description="Disordered" evidence="10">
    <location>
        <begin position="91"/>
        <end position="118"/>
    </location>
</feature>
<keyword evidence="9" id="KW-0539">Nucleus</keyword>
<dbReference type="Pfam" id="PF00319">
    <property type="entry name" value="SRF-TF"/>
    <property type="match status" value="1"/>
</dbReference>
<evidence type="ECO:0000256" key="1">
    <source>
        <dbReference type="ARBA" id="ARBA00004123"/>
    </source>
</evidence>
<dbReference type="InterPro" id="IPR022102">
    <property type="entry name" value="HJURP_C"/>
</dbReference>
<dbReference type="Pfam" id="PF12347">
    <property type="entry name" value="HJURP_C"/>
    <property type="match status" value="1"/>
</dbReference>
<feature type="region of interest" description="Disordered" evidence="10">
    <location>
        <begin position="180"/>
        <end position="246"/>
    </location>
</feature>
<dbReference type="InterPro" id="IPR002100">
    <property type="entry name" value="TF_MADSbox"/>
</dbReference>
<dbReference type="InterPro" id="IPR033896">
    <property type="entry name" value="MEF2-like_N"/>
</dbReference>
<dbReference type="GO" id="GO:0030154">
    <property type="term" value="P:cell differentiation"/>
    <property type="evidence" value="ECO:0007669"/>
    <property type="project" value="UniProtKB-KW"/>
</dbReference>
<evidence type="ECO:0000256" key="10">
    <source>
        <dbReference type="SAM" id="MobiDB-lite"/>
    </source>
</evidence>
<keyword evidence="7" id="KW-0010">Activator</keyword>
<dbReference type="GO" id="GO:0000978">
    <property type="term" value="F:RNA polymerase II cis-regulatory region sequence-specific DNA binding"/>
    <property type="evidence" value="ECO:0007669"/>
    <property type="project" value="TreeGrafter"/>
</dbReference>